<accession>C8W386</accession>
<sequence length="192" mass="22405">MSPVPTVDSYMIPLEEYPTIQDRENIYHAIRTLKENLHNNSSPWQGHRLLIVLNDHGEPVGILTLKCLLKAVCLRLMEEDISCKSESVSWYFINEMRTKGRVTVREVMRPLTQFSLHQNNPVTKAARIFIKQGINYLPIKNEQRVVGILNSRELFFKYYETTKFKIVHRHWLGINFSISAFFKKSALRLIGS</sequence>
<dbReference type="InterPro" id="IPR000644">
    <property type="entry name" value="CBS_dom"/>
</dbReference>
<name>C8W386_DESAS</name>
<dbReference type="EMBL" id="CP001720">
    <property type="protein sequence ID" value="ACV61853.1"/>
    <property type="molecule type" value="Genomic_DNA"/>
</dbReference>
<organism evidence="3 4">
    <name type="scientific">Desulfofarcimen acetoxidans (strain ATCC 49208 / DSM 771 / KCTC 5769 / VKM B-1644 / 5575)</name>
    <name type="common">Desulfotomaculum acetoxidans</name>
    <dbReference type="NCBI Taxonomy" id="485916"/>
    <lineage>
        <taxon>Bacteria</taxon>
        <taxon>Bacillati</taxon>
        <taxon>Bacillota</taxon>
        <taxon>Clostridia</taxon>
        <taxon>Eubacteriales</taxon>
        <taxon>Peptococcaceae</taxon>
        <taxon>Desulfofarcimen</taxon>
    </lineage>
</organism>
<dbReference type="HOGENOM" id="CLU_040681_8_1_9"/>
<dbReference type="Gene3D" id="3.10.580.10">
    <property type="entry name" value="CBS-domain"/>
    <property type="match status" value="1"/>
</dbReference>
<keyword evidence="4" id="KW-1185">Reference proteome</keyword>
<evidence type="ECO:0000313" key="3">
    <source>
        <dbReference type="EMBL" id="ACV61853.1"/>
    </source>
</evidence>
<dbReference type="KEGG" id="dae:Dtox_0964"/>
<keyword evidence="1" id="KW-0129">CBS domain</keyword>
<feature type="domain" description="CBS" evidence="2">
    <location>
        <begin position="11"/>
        <end position="81"/>
    </location>
</feature>
<gene>
    <name evidence="3" type="ordered locus">Dtox_0964</name>
</gene>
<dbReference type="OrthoDB" id="1796826at2"/>
<dbReference type="RefSeq" id="WP_015756568.1">
    <property type="nucleotide sequence ID" value="NC_013216.1"/>
</dbReference>
<dbReference type="AlphaFoldDB" id="C8W386"/>
<dbReference type="CDD" id="cd02205">
    <property type="entry name" value="CBS_pair_SF"/>
    <property type="match status" value="1"/>
</dbReference>
<reference evidence="3 4" key="1">
    <citation type="journal article" date="2009" name="Stand. Genomic Sci.">
        <title>Complete genome sequence of Desulfotomaculum acetoxidans type strain (5575).</title>
        <authorList>
            <person name="Spring S."/>
            <person name="Lapidus A."/>
            <person name="Schroder M."/>
            <person name="Gleim D."/>
            <person name="Sims D."/>
            <person name="Meincke L."/>
            <person name="Glavina Del Rio T."/>
            <person name="Tice H."/>
            <person name="Copeland A."/>
            <person name="Cheng J.F."/>
            <person name="Lucas S."/>
            <person name="Chen F."/>
            <person name="Nolan M."/>
            <person name="Bruce D."/>
            <person name="Goodwin L."/>
            <person name="Pitluck S."/>
            <person name="Ivanova N."/>
            <person name="Mavromatis K."/>
            <person name="Mikhailova N."/>
            <person name="Pati A."/>
            <person name="Chen A."/>
            <person name="Palaniappan K."/>
            <person name="Land M."/>
            <person name="Hauser L."/>
            <person name="Chang Y.J."/>
            <person name="Jeffries C.D."/>
            <person name="Chain P."/>
            <person name="Saunders E."/>
            <person name="Brettin T."/>
            <person name="Detter J.C."/>
            <person name="Goker M."/>
            <person name="Bristow J."/>
            <person name="Eisen J.A."/>
            <person name="Markowitz V."/>
            <person name="Hugenholtz P."/>
            <person name="Kyrpides N.C."/>
            <person name="Klenk H.P."/>
            <person name="Han C."/>
        </authorList>
    </citation>
    <scope>NUCLEOTIDE SEQUENCE [LARGE SCALE GENOMIC DNA]</scope>
    <source>
        <strain evidence="4">ATCC 49208 / DSM 771 / VKM B-1644</strain>
    </source>
</reference>
<feature type="domain" description="CBS" evidence="2">
    <location>
        <begin position="108"/>
        <end position="164"/>
    </location>
</feature>
<evidence type="ECO:0000256" key="1">
    <source>
        <dbReference type="PROSITE-ProRule" id="PRU00703"/>
    </source>
</evidence>
<proteinExistence type="predicted"/>
<dbReference type="STRING" id="485916.Dtox_0964"/>
<dbReference type="InterPro" id="IPR046342">
    <property type="entry name" value="CBS_dom_sf"/>
</dbReference>
<protein>
    <submittedName>
        <fullName evidence="3">Putative signal transduction protein with CBS domains</fullName>
    </submittedName>
</protein>
<dbReference type="eggNOG" id="COG0517">
    <property type="taxonomic scope" value="Bacteria"/>
</dbReference>
<evidence type="ECO:0000259" key="2">
    <source>
        <dbReference type="PROSITE" id="PS51371"/>
    </source>
</evidence>
<dbReference type="Proteomes" id="UP000002217">
    <property type="component" value="Chromosome"/>
</dbReference>
<dbReference type="PROSITE" id="PS51371">
    <property type="entry name" value="CBS"/>
    <property type="match status" value="2"/>
</dbReference>
<dbReference type="Pfam" id="PF00571">
    <property type="entry name" value="CBS"/>
    <property type="match status" value="2"/>
</dbReference>
<evidence type="ECO:0000313" key="4">
    <source>
        <dbReference type="Proteomes" id="UP000002217"/>
    </source>
</evidence>
<dbReference type="SUPFAM" id="SSF54631">
    <property type="entry name" value="CBS-domain pair"/>
    <property type="match status" value="1"/>
</dbReference>